<gene>
    <name evidence="2" type="ORF">HNR73_002779</name>
</gene>
<dbReference type="GO" id="GO:0016853">
    <property type="term" value="F:isomerase activity"/>
    <property type="evidence" value="ECO:0007669"/>
    <property type="project" value="UniProtKB-KW"/>
</dbReference>
<protein>
    <submittedName>
        <fullName evidence="2">Ketosteroid isomerase-like protein</fullName>
    </submittedName>
</protein>
<evidence type="ECO:0000313" key="3">
    <source>
        <dbReference type="Proteomes" id="UP000548476"/>
    </source>
</evidence>
<keyword evidence="2" id="KW-0413">Isomerase</keyword>
<dbReference type="EMBL" id="JACHGT010000005">
    <property type="protein sequence ID" value="MBB6034925.1"/>
    <property type="molecule type" value="Genomic_DNA"/>
</dbReference>
<keyword evidence="3" id="KW-1185">Reference proteome</keyword>
<evidence type="ECO:0000259" key="1">
    <source>
        <dbReference type="Pfam" id="PF12680"/>
    </source>
</evidence>
<feature type="domain" description="SnoaL-like" evidence="1">
    <location>
        <begin position="18"/>
        <end position="121"/>
    </location>
</feature>
<reference evidence="2 3" key="1">
    <citation type="submission" date="2020-08" db="EMBL/GenBank/DDBJ databases">
        <title>Genomic Encyclopedia of Type Strains, Phase IV (KMG-IV): sequencing the most valuable type-strain genomes for metagenomic binning, comparative biology and taxonomic classification.</title>
        <authorList>
            <person name="Goeker M."/>
        </authorList>
    </citation>
    <scope>NUCLEOTIDE SEQUENCE [LARGE SCALE GENOMIC DNA]</scope>
    <source>
        <strain evidence="2 3">YIM 65646</strain>
    </source>
</reference>
<dbReference type="RefSeq" id="WP_184787774.1">
    <property type="nucleotide sequence ID" value="NZ_BONT01000090.1"/>
</dbReference>
<dbReference type="SUPFAM" id="SSF54427">
    <property type="entry name" value="NTF2-like"/>
    <property type="match status" value="1"/>
</dbReference>
<dbReference type="Proteomes" id="UP000548476">
    <property type="component" value="Unassembled WGS sequence"/>
</dbReference>
<accession>A0A841FGV9</accession>
<dbReference type="AlphaFoldDB" id="A0A841FGV9"/>
<name>A0A841FGV9_9ACTN</name>
<proteinExistence type="predicted"/>
<dbReference type="Pfam" id="PF12680">
    <property type="entry name" value="SnoaL_2"/>
    <property type="match status" value="1"/>
</dbReference>
<evidence type="ECO:0000313" key="2">
    <source>
        <dbReference type="EMBL" id="MBB6034925.1"/>
    </source>
</evidence>
<sequence length="136" mass="14566">MSNALTLAEVGRRLLALYPEAIAKGDFGEALTYIDPDVIDHRGGTSGDHHGIDAWRAKWEAAAGGDGEIHDTEVTVLATVSDGETLANVYSYRGVHTATGKPFDVGGMDLIRVRDGRVVEHWAFGDYDAIRAQVGA</sequence>
<dbReference type="InterPro" id="IPR032710">
    <property type="entry name" value="NTF2-like_dom_sf"/>
</dbReference>
<dbReference type="InterPro" id="IPR037401">
    <property type="entry name" value="SnoaL-like"/>
</dbReference>
<comment type="caution">
    <text evidence="2">The sequence shown here is derived from an EMBL/GenBank/DDBJ whole genome shotgun (WGS) entry which is preliminary data.</text>
</comment>
<dbReference type="Gene3D" id="3.10.450.50">
    <property type="match status" value="1"/>
</dbReference>
<organism evidence="2 3">
    <name type="scientific">Phytomonospora endophytica</name>
    <dbReference type="NCBI Taxonomy" id="714109"/>
    <lineage>
        <taxon>Bacteria</taxon>
        <taxon>Bacillati</taxon>
        <taxon>Actinomycetota</taxon>
        <taxon>Actinomycetes</taxon>
        <taxon>Micromonosporales</taxon>
        <taxon>Micromonosporaceae</taxon>
        <taxon>Phytomonospora</taxon>
    </lineage>
</organism>